<evidence type="ECO:0000259" key="10">
    <source>
        <dbReference type="Pfam" id="PF02911"/>
    </source>
</evidence>
<dbReference type="CDD" id="cd08704">
    <property type="entry name" value="Met_tRNA_FMT_C"/>
    <property type="match status" value="1"/>
</dbReference>
<feature type="domain" description="Formyl transferase C-terminal" evidence="10">
    <location>
        <begin position="205"/>
        <end position="305"/>
    </location>
</feature>
<accession>A0A916JPL3</accession>
<evidence type="ECO:0000256" key="1">
    <source>
        <dbReference type="ARBA" id="ARBA00002606"/>
    </source>
</evidence>
<dbReference type="GO" id="GO:0004479">
    <property type="term" value="F:methionyl-tRNA formyltransferase activity"/>
    <property type="evidence" value="ECO:0007669"/>
    <property type="project" value="UniProtKB-UniRule"/>
</dbReference>
<dbReference type="HAMAP" id="MF_00182">
    <property type="entry name" value="Formyl_trans"/>
    <property type="match status" value="1"/>
</dbReference>
<name>A0A916JPL3_9FLAO</name>
<gene>
    <name evidence="8 11" type="primary">fmt</name>
    <name evidence="11" type="ORF">CRYO30217_02570</name>
</gene>
<keyword evidence="5 8" id="KW-0808">Transferase</keyword>
<evidence type="ECO:0000256" key="5">
    <source>
        <dbReference type="ARBA" id="ARBA00022679"/>
    </source>
</evidence>
<comment type="catalytic activity">
    <reaction evidence="7 8">
        <text>L-methionyl-tRNA(fMet) + (6R)-10-formyltetrahydrofolate = N-formyl-L-methionyl-tRNA(fMet) + (6S)-5,6,7,8-tetrahydrofolate + H(+)</text>
        <dbReference type="Rhea" id="RHEA:24380"/>
        <dbReference type="Rhea" id="RHEA-COMP:9952"/>
        <dbReference type="Rhea" id="RHEA-COMP:9953"/>
        <dbReference type="ChEBI" id="CHEBI:15378"/>
        <dbReference type="ChEBI" id="CHEBI:57453"/>
        <dbReference type="ChEBI" id="CHEBI:78530"/>
        <dbReference type="ChEBI" id="CHEBI:78844"/>
        <dbReference type="ChEBI" id="CHEBI:195366"/>
        <dbReference type="EC" id="2.1.2.9"/>
    </reaction>
</comment>
<dbReference type="SUPFAM" id="SSF53328">
    <property type="entry name" value="Formyltransferase"/>
    <property type="match status" value="1"/>
</dbReference>
<dbReference type="EC" id="2.1.2.9" evidence="3 8"/>
<evidence type="ECO:0000256" key="2">
    <source>
        <dbReference type="ARBA" id="ARBA00010699"/>
    </source>
</evidence>
<keyword evidence="6 8" id="KW-0648">Protein biosynthesis</keyword>
<dbReference type="AlphaFoldDB" id="A0A916JPL3"/>
<proteinExistence type="inferred from homology"/>
<dbReference type="InterPro" id="IPR002376">
    <property type="entry name" value="Formyl_transf_N"/>
</dbReference>
<comment type="similarity">
    <text evidence="2 8">Belongs to the Fmt family.</text>
</comment>
<dbReference type="NCBIfam" id="TIGR00460">
    <property type="entry name" value="fmt"/>
    <property type="match status" value="1"/>
</dbReference>
<dbReference type="Gene3D" id="3.10.25.10">
    <property type="entry name" value="Formyl transferase, C-terminal domain"/>
    <property type="match status" value="1"/>
</dbReference>
<reference evidence="11" key="1">
    <citation type="submission" date="2021-04" db="EMBL/GenBank/DDBJ databases">
        <authorList>
            <person name="Rodrigo-Torres L."/>
            <person name="Arahal R. D."/>
            <person name="Lucena T."/>
        </authorList>
    </citation>
    <scope>NUCLEOTIDE SEQUENCE</scope>
    <source>
        <strain evidence="11">AS29M-1</strain>
    </source>
</reference>
<organism evidence="11 12">
    <name type="scientific">Parvicella tangerina</name>
    <dbReference type="NCBI Taxonomy" id="2829795"/>
    <lineage>
        <taxon>Bacteria</taxon>
        <taxon>Pseudomonadati</taxon>
        <taxon>Bacteroidota</taxon>
        <taxon>Flavobacteriia</taxon>
        <taxon>Flavobacteriales</taxon>
        <taxon>Parvicellaceae</taxon>
        <taxon>Parvicella</taxon>
    </lineage>
</organism>
<dbReference type="EMBL" id="OU015584">
    <property type="protein sequence ID" value="CAG5084802.1"/>
    <property type="molecule type" value="Genomic_DNA"/>
</dbReference>
<evidence type="ECO:0000313" key="11">
    <source>
        <dbReference type="EMBL" id="CAG5084802.1"/>
    </source>
</evidence>
<dbReference type="PANTHER" id="PTHR11138">
    <property type="entry name" value="METHIONYL-TRNA FORMYLTRANSFERASE"/>
    <property type="match status" value="1"/>
</dbReference>
<sequence>MRIVFMGTPGFAVESLSVIHESRHEVVGVITATDKPAGRGQKVRFSEVKHFSLTNNLKLLQPANLKDEAFLKELASLNADLFVVVAFRMLPDVVWQMPPKGTINLHASLLPQYRGAAPINWAIINGEKETGATTFFIEKQIDTGNIIDQIKVDITENMTAGELHDLLMVDGAQLLLHTIDQIEKGEVQPKRQDDLTQGELRKAFKIFKDTCKIDWSKSAQTVHNLIRGLSPYPAAFSEIAIQNKVSTVKVFKTKVETTNELAVGHVKTDYKTYLHVGTETNDISILELQLAGKKRMKISDFLNGYKNDEIRFS</sequence>
<dbReference type="Proteomes" id="UP000683507">
    <property type="component" value="Chromosome"/>
</dbReference>
<keyword evidence="12" id="KW-1185">Reference proteome</keyword>
<dbReference type="InterPro" id="IPR044135">
    <property type="entry name" value="Met-tRNA-FMT_C"/>
</dbReference>
<evidence type="ECO:0000259" key="9">
    <source>
        <dbReference type="Pfam" id="PF00551"/>
    </source>
</evidence>
<feature type="domain" description="Formyl transferase N-terminal" evidence="9">
    <location>
        <begin position="1"/>
        <end position="176"/>
    </location>
</feature>
<dbReference type="Pfam" id="PF02911">
    <property type="entry name" value="Formyl_trans_C"/>
    <property type="match status" value="1"/>
</dbReference>
<dbReference type="Gene3D" id="3.40.50.170">
    <property type="entry name" value="Formyl transferase, N-terminal domain"/>
    <property type="match status" value="1"/>
</dbReference>
<dbReference type="RefSeq" id="WP_258542789.1">
    <property type="nucleotide sequence ID" value="NZ_OU015584.1"/>
</dbReference>
<dbReference type="SUPFAM" id="SSF50486">
    <property type="entry name" value="FMT C-terminal domain-like"/>
    <property type="match status" value="1"/>
</dbReference>
<evidence type="ECO:0000313" key="12">
    <source>
        <dbReference type="Proteomes" id="UP000683507"/>
    </source>
</evidence>
<evidence type="ECO:0000256" key="4">
    <source>
        <dbReference type="ARBA" id="ARBA00016014"/>
    </source>
</evidence>
<dbReference type="KEGG" id="ptan:CRYO30217_02570"/>
<dbReference type="InterPro" id="IPR041711">
    <property type="entry name" value="Met-tRNA-FMT_N"/>
</dbReference>
<dbReference type="GO" id="GO:0005829">
    <property type="term" value="C:cytosol"/>
    <property type="evidence" value="ECO:0007669"/>
    <property type="project" value="TreeGrafter"/>
</dbReference>
<dbReference type="InterPro" id="IPR011034">
    <property type="entry name" value="Formyl_transferase-like_C_sf"/>
</dbReference>
<dbReference type="InterPro" id="IPR037022">
    <property type="entry name" value="Formyl_trans_C_sf"/>
</dbReference>
<dbReference type="PANTHER" id="PTHR11138:SF5">
    <property type="entry name" value="METHIONYL-TRNA FORMYLTRANSFERASE, MITOCHONDRIAL"/>
    <property type="match status" value="1"/>
</dbReference>
<evidence type="ECO:0000256" key="7">
    <source>
        <dbReference type="ARBA" id="ARBA00048558"/>
    </source>
</evidence>
<protein>
    <recommendedName>
        <fullName evidence="4 8">Methionyl-tRNA formyltransferase</fullName>
        <ecNumber evidence="3 8">2.1.2.9</ecNumber>
    </recommendedName>
</protein>
<dbReference type="InterPro" id="IPR036477">
    <property type="entry name" value="Formyl_transf_N_sf"/>
</dbReference>
<comment type="function">
    <text evidence="1 8">Attaches a formyl group to the free amino group of methionyl-tRNA(fMet). The formyl group appears to play a dual role in the initiator identity of N-formylmethionyl-tRNA by promoting its recognition by IF2 and preventing the misappropriation of this tRNA by the elongation apparatus.</text>
</comment>
<evidence type="ECO:0000256" key="3">
    <source>
        <dbReference type="ARBA" id="ARBA00012261"/>
    </source>
</evidence>
<evidence type="ECO:0000256" key="8">
    <source>
        <dbReference type="HAMAP-Rule" id="MF_00182"/>
    </source>
</evidence>
<dbReference type="CDD" id="cd08646">
    <property type="entry name" value="FMT_core_Met-tRNA-FMT_N"/>
    <property type="match status" value="1"/>
</dbReference>
<feature type="binding site" evidence="8">
    <location>
        <begin position="108"/>
        <end position="111"/>
    </location>
    <ligand>
        <name>(6S)-5,6,7,8-tetrahydrofolate</name>
        <dbReference type="ChEBI" id="CHEBI:57453"/>
    </ligand>
</feature>
<evidence type="ECO:0000256" key="6">
    <source>
        <dbReference type="ARBA" id="ARBA00022917"/>
    </source>
</evidence>
<dbReference type="InterPro" id="IPR005794">
    <property type="entry name" value="Fmt"/>
</dbReference>
<dbReference type="InterPro" id="IPR005793">
    <property type="entry name" value="Formyl_trans_C"/>
</dbReference>
<dbReference type="Pfam" id="PF00551">
    <property type="entry name" value="Formyl_trans_N"/>
    <property type="match status" value="1"/>
</dbReference>